<keyword evidence="3" id="KW-1185">Reference proteome</keyword>
<protein>
    <submittedName>
        <fullName evidence="2">Uncharacterized protein</fullName>
    </submittedName>
</protein>
<dbReference type="Pfam" id="PF19487">
    <property type="entry name" value="DUF6023"/>
    <property type="match status" value="1"/>
</dbReference>
<evidence type="ECO:0000313" key="3">
    <source>
        <dbReference type="Proteomes" id="UP000054537"/>
    </source>
</evidence>
<gene>
    <name evidence="2" type="ORF">MB27_38975</name>
</gene>
<dbReference type="RefSeq" id="WP_043533119.1">
    <property type="nucleotide sequence ID" value="NZ_BAABKU010000003.1"/>
</dbReference>
<feature type="transmembrane region" description="Helical" evidence="1">
    <location>
        <begin position="9"/>
        <end position="27"/>
    </location>
</feature>
<evidence type="ECO:0000313" key="2">
    <source>
        <dbReference type="EMBL" id="KHD72450.1"/>
    </source>
</evidence>
<dbReference type="EMBL" id="JRTT01000137">
    <property type="protein sequence ID" value="KHD72450.1"/>
    <property type="molecule type" value="Genomic_DNA"/>
</dbReference>
<dbReference type="OrthoDB" id="3296742at2"/>
<sequence>MSGERGRGLVLHALAALILAGGVVWWWRAAPSQAVDDRLLGWRRAAEQLLPEVGGLELSNTIALEPGPGHEEVVGVEPGDFLISAVCAGAEGSRVRISLGSGESGRGLPCSGFRTPQVFSVGLAGELHMLLRAETSGPVIFRYTLQRAIG</sequence>
<keyword evidence="1" id="KW-0472">Membrane</keyword>
<dbReference type="AlphaFoldDB" id="A0A0A6U8S2"/>
<evidence type="ECO:0000256" key="1">
    <source>
        <dbReference type="SAM" id="Phobius"/>
    </source>
</evidence>
<accession>A0A0A6U8S2</accession>
<reference evidence="2 3" key="1">
    <citation type="submission" date="2014-10" db="EMBL/GenBank/DDBJ databases">
        <title>Draft genome sequence of Actinoplanes utahensis NRRL 12052.</title>
        <authorList>
            <person name="Velasco-Bucheli B."/>
            <person name="del Cerro C."/>
            <person name="Hormigo D."/>
            <person name="Garcia J.L."/>
            <person name="Acebal C."/>
            <person name="Arroyo M."/>
            <person name="de la Mata I."/>
        </authorList>
    </citation>
    <scope>NUCLEOTIDE SEQUENCE [LARGE SCALE GENOMIC DNA]</scope>
    <source>
        <strain evidence="2 3">NRRL 12052</strain>
    </source>
</reference>
<organism evidence="2 3">
    <name type="scientific">Actinoplanes utahensis</name>
    <dbReference type="NCBI Taxonomy" id="1869"/>
    <lineage>
        <taxon>Bacteria</taxon>
        <taxon>Bacillati</taxon>
        <taxon>Actinomycetota</taxon>
        <taxon>Actinomycetes</taxon>
        <taxon>Micromonosporales</taxon>
        <taxon>Micromonosporaceae</taxon>
        <taxon>Actinoplanes</taxon>
    </lineage>
</organism>
<proteinExistence type="predicted"/>
<name>A0A0A6U8S2_ACTUT</name>
<keyword evidence="1" id="KW-0812">Transmembrane</keyword>
<dbReference type="STRING" id="1869.MB27_38975"/>
<dbReference type="InterPro" id="IPR046065">
    <property type="entry name" value="DUF6023"/>
</dbReference>
<comment type="caution">
    <text evidence="2">The sequence shown here is derived from an EMBL/GenBank/DDBJ whole genome shotgun (WGS) entry which is preliminary data.</text>
</comment>
<dbReference type="Proteomes" id="UP000054537">
    <property type="component" value="Unassembled WGS sequence"/>
</dbReference>
<keyword evidence="1" id="KW-1133">Transmembrane helix</keyword>